<dbReference type="CTD" id="388533"/>
<dbReference type="Proteomes" id="UP000694724">
    <property type="component" value="Unplaced"/>
</dbReference>
<dbReference type="GO" id="GO:0005615">
    <property type="term" value="C:extracellular space"/>
    <property type="evidence" value="ECO:0007669"/>
    <property type="project" value="Ensembl"/>
</dbReference>
<accession>A0A8D0LTL9</accession>
<dbReference type="GO" id="GO:0042599">
    <property type="term" value="C:lamellar body"/>
    <property type="evidence" value="ECO:0007669"/>
    <property type="project" value="Ensembl"/>
</dbReference>
<dbReference type="OMA" id="WRSAFQS"/>
<dbReference type="PANTHER" id="PTHR36463">
    <property type="entry name" value="KERATINOCYTE DIFFERENTIATION-ASSOCIATED PROTEIN"/>
    <property type="match status" value="1"/>
</dbReference>
<dbReference type="Ensembl" id="ENSSSCT00040090761.1">
    <property type="protein sequence ID" value="ENSSSCP00040039940.1"/>
    <property type="gene ID" value="ENSSSCG00040066404.1"/>
</dbReference>
<dbReference type="Ensembl" id="ENSSSCT00060078974.1">
    <property type="protein sequence ID" value="ENSSSCP00060034131.1"/>
    <property type="gene ID" value="ENSSSCG00060057955.1"/>
</dbReference>
<feature type="chain" id="PRO_5044683238" evidence="1">
    <location>
        <begin position="23"/>
        <end position="99"/>
    </location>
</feature>
<dbReference type="Ensembl" id="ENSSSCT00050019335.1">
    <property type="protein sequence ID" value="ENSSSCP00050008027.1"/>
    <property type="gene ID" value="ENSSSCG00050014303.1"/>
</dbReference>
<evidence type="ECO:0000313" key="3">
    <source>
        <dbReference type="Proteomes" id="UP000314985"/>
    </source>
</evidence>
<name>A0A8D0LTL9_PIG</name>
<reference evidence="2 3" key="1">
    <citation type="submission" date="2017-08" db="EMBL/GenBank/DDBJ databases">
        <title>USMARCv1.0.</title>
        <authorList>
            <person name="Hannum G.I."/>
            <person name="Koren S."/>
            <person name="Schroeder S.G."/>
            <person name="Chin S.C."/>
            <person name="Nonneman D.J."/>
            <person name="Becker S.A."/>
            <person name="Rosen B.D."/>
            <person name="Bickhart D.M."/>
            <person name="Putnam N.H."/>
            <person name="Green R.E."/>
            <person name="Tuggle C.K."/>
            <person name="Liu H."/>
            <person name="Rohrer G.A."/>
            <person name="Warr A."/>
            <person name="Hall R."/>
            <person name="Kim K."/>
            <person name="Hume D.A."/>
            <person name="Talbot R."/>
            <person name="Chow W."/>
            <person name="Howe K."/>
            <person name="Schwartz A.S."/>
            <person name="Watson M."/>
            <person name="Archibald A.L."/>
            <person name="Phillippy A.M."/>
            <person name="Smith T.P.L."/>
        </authorList>
    </citation>
    <scope>NUCLEOTIDE SEQUENCE [LARGE SCALE GENOMIC DNA]</scope>
</reference>
<dbReference type="InterPro" id="IPR028196">
    <property type="entry name" value="KRTDAP"/>
</dbReference>
<evidence type="ECO:0000313" key="2">
    <source>
        <dbReference type="Ensembl" id="ENSSSCP00070016229.1"/>
    </source>
</evidence>
<dbReference type="Proteomes" id="UP000694571">
    <property type="component" value="Unplaced"/>
</dbReference>
<dbReference type="Pfam" id="PF15200">
    <property type="entry name" value="KRTDAP"/>
    <property type="match status" value="1"/>
</dbReference>
<proteinExistence type="predicted"/>
<dbReference type="Proteomes" id="UP000694726">
    <property type="component" value="Unplaced"/>
</dbReference>
<dbReference type="Proteomes" id="UP000694725">
    <property type="component" value="Unplaced"/>
</dbReference>
<dbReference type="OrthoDB" id="9627508at2759"/>
<dbReference type="Ensembl" id="ENSSSCT00070019508.1">
    <property type="protein sequence ID" value="ENSSSCP00070016229.1"/>
    <property type="gene ID" value="ENSSSCG00070010046.1"/>
</dbReference>
<reference evidence="2" key="2">
    <citation type="submission" date="2025-05" db="UniProtKB">
        <authorList>
            <consortium name="Ensembl"/>
        </authorList>
    </citation>
    <scope>IDENTIFICATION</scope>
</reference>
<dbReference type="Proteomes" id="UP000694722">
    <property type="component" value="Unplaced"/>
</dbReference>
<dbReference type="Ensembl" id="ENSSSCT00030031851.1">
    <property type="protein sequence ID" value="ENSSSCP00030014329.1"/>
    <property type="gene ID" value="ENSSSCG00030022937.1"/>
</dbReference>
<organism evidence="2 3">
    <name type="scientific">Sus scrofa</name>
    <name type="common">Pig</name>
    <dbReference type="NCBI Taxonomy" id="9823"/>
    <lineage>
        <taxon>Eukaryota</taxon>
        <taxon>Metazoa</taxon>
        <taxon>Chordata</taxon>
        <taxon>Craniata</taxon>
        <taxon>Vertebrata</taxon>
        <taxon>Euteleostomi</taxon>
        <taxon>Mammalia</taxon>
        <taxon>Eutheria</taxon>
        <taxon>Laurasiatheria</taxon>
        <taxon>Artiodactyla</taxon>
        <taxon>Suina</taxon>
        <taxon>Suidae</taxon>
        <taxon>Sus</taxon>
    </lineage>
</organism>
<dbReference type="KEGG" id="ssc:100515206"/>
<dbReference type="Ensembl" id="ENSSSCT00025063635.1">
    <property type="protein sequence ID" value="ENSSSCP00025027127.1"/>
    <property type="gene ID" value="ENSSSCG00025046706.1"/>
</dbReference>
<gene>
    <name evidence="2" type="primary">KRTDAP</name>
</gene>
<dbReference type="Ensembl" id="ENSSSCT00065076491.1">
    <property type="protein sequence ID" value="ENSSSCP00065033290.1"/>
    <property type="gene ID" value="ENSSSCG00065055852.1"/>
</dbReference>
<dbReference type="AlphaFoldDB" id="A0A8D0LTL9"/>
<evidence type="ECO:0000256" key="1">
    <source>
        <dbReference type="SAM" id="SignalP"/>
    </source>
</evidence>
<sequence>MRIPVLPAVVLLSVLALHSAQGAALGGAEEETTVDNYEARPEAFNAQFLNVDKLRSVLKPEEFLNWHALFETIKRKLPFLNWDAFPKLKGLRSATPDAQ</sequence>
<dbReference type="RefSeq" id="XP_003127087.1">
    <property type="nucleotide sequence ID" value="XM_003127039.3"/>
</dbReference>
<dbReference type="Ensembl" id="ENSSSCT00045055866.1">
    <property type="protein sequence ID" value="ENSSSCP00045038947.1"/>
    <property type="gene ID" value="ENSSSCG00045032705.1"/>
</dbReference>
<protein>
    <submittedName>
        <fullName evidence="2">Keratinocyte differentiation associated protein</fullName>
    </submittedName>
</protein>
<feature type="signal peptide" evidence="1">
    <location>
        <begin position="1"/>
        <end position="22"/>
    </location>
</feature>
<dbReference type="Proteomes" id="UP000694728">
    <property type="component" value="Unplaced"/>
</dbReference>
<dbReference type="Proteomes" id="UP000694723">
    <property type="component" value="Unplaced"/>
</dbReference>
<dbReference type="Proteomes" id="UP000694727">
    <property type="component" value="Unplaced"/>
</dbReference>
<dbReference type="Ensembl" id="ENSSSCT00035050356.1">
    <property type="protein sequence ID" value="ENSSSCP00035020170.1"/>
    <property type="gene ID" value="ENSSSCG00035037966.1"/>
</dbReference>
<keyword evidence="1" id="KW-0732">Signal</keyword>
<dbReference type="Proteomes" id="UP000694720">
    <property type="component" value="Unplaced"/>
</dbReference>
<dbReference type="PANTHER" id="PTHR36463:SF1">
    <property type="entry name" value="KERATINOCYTE DIFFERENTIATION-ASSOCIATED PROTEIN"/>
    <property type="match status" value="1"/>
</dbReference>
<dbReference type="GeneID" id="100515206"/>
<dbReference type="Ensembl" id="ENSSSCT00055057593.1">
    <property type="protein sequence ID" value="ENSSSCP00055046081.1"/>
    <property type="gene ID" value="ENSSSCG00055029023.1"/>
</dbReference>
<dbReference type="Ensembl" id="ENSSSCT00015031576.1">
    <property type="protein sequence ID" value="ENSSSCP00015012482.1"/>
    <property type="gene ID" value="ENSSSCG00015023826.1"/>
</dbReference>
<dbReference type="Proteomes" id="UP000314985">
    <property type="component" value="Chromosome 6"/>
</dbReference>
<dbReference type="Proteomes" id="UP000694570">
    <property type="component" value="Unplaced"/>
</dbReference>